<proteinExistence type="predicted"/>
<dbReference type="Gene3D" id="2.30.38.10">
    <property type="entry name" value="Luciferase, Domain 3"/>
    <property type="match status" value="1"/>
</dbReference>
<organism evidence="2 3">
    <name type="scientific">Cytospora schulzeri</name>
    <dbReference type="NCBI Taxonomy" id="448051"/>
    <lineage>
        <taxon>Eukaryota</taxon>
        <taxon>Fungi</taxon>
        <taxon>Dikarya</taxon>
        <taxon>Ascomycota</taxon>
        <taxon>Pezizomycotina</taxon>
        <taxon>Sordariomycetes</taxon>
        <taxon>Sordariomycetidae</taxon>
        <taxon>Diaporthales</taxon>
        <taxon>Cytosporaceae</taxon>
        <taxon>Cytospora</taxon>
    </lineage>
</organism>
<dbReference type="InterPro" id="IPR010730">
    <property type="entry name" value="HET"/>
</dbReference>
<feature type="domain" description="Heterokaryon incompatibility" evidence="1">
    <location>
        <begin position="27"/>
        <end position="192"/>
    </location>
</feature>
<dbReference type="Proteomes" id="UP000283895">
    <property type="component" value="Unassembled WGS sequence"/>
</dbReference>
<protein>
    <recommendedName>
        <fullName evidence="1">Heterokaryon incompatibility domain-containing protein</fullName>
    </recommendedName>
</protein>
<evidence type="ECO:0000313" key="2">
    <source>
        <dbReference type="EMBL" id="ROV95691.1"/>
    </source>
</evidence>
<dbReference type="STRING" id="356882.A0A423VX71"/>
<dbReference type="OrthoDB" id="5362512at2759"/>
<reference evidence="2 3" key="1">
    <citation type="submission" date="2015-09" db="EMBL/GenBank/DDBJ databases">
        <title>Host preference determinants of Valsa canker pathogens revealed by comparative genomics.</title>
        <authorList>
            <person name="Yin Z."/>
            <person name="Huang L."/>
        </authorList>
    </citation>
    <scope>NUCLEOTIDE SEQUENCE [LARGE SCALE GENOMIC DNA]</scope>
    <source>
        <strain evidence="2 3">03-1</strain>
    </source>
</reference>
<accession>A0A423VX71</accession>
<dbReference type="EMBL" id="LKEA01000035">
    <property type="protein sequence ID" value="ROV95691.1"/>
    <property type="molecule type" value="Genomic_DNA"/>
</dbReference>
<sequence length="530" mass="60220">MVALRDKEEVLGSNLDGKRPEGTYPEYWTLSHRWGDPKKILQLLSGNPENNTISNERRFRIGISIKELSPTFRDAMEVVDKLGYRYIWIDSLCIFQDSSSDWEQEARTMKDVYGNSFCNISAIRSSYDVSLGLFGPRLVGIGLLFPFSVDIELPGRGDCLPERKKWNFWYDSLWVDEINKAPLSSRGWVVQERFLARRTIHFTRNQIYWECLEHSRCEVDPDGQLGFLDLKPYLKTARQTREYKASLRTIIKHLSPNPEARWSREQAAWHGWATLQGCWRTIVTAYSNCDLTQETDRLIAISGVAKKFREVEDVRYLAGLWERGLHTDLMWRSTASEGAAVRRSKIFAPSWSWASICGGSITVDILNPRGNGEPSSLIELIDARIQPKSHNGDTMGLLESAEIDIECCLHYYRKVGNSRWLEMYADQALSELLPQQVESSMLSLDTEELARKYEQDVVIEGGVKFRVNHAWPFLTLAAPPVPIGNPGQIVVSGPAVSAGYLNNDAVTVETVARCIVNSVLPSVYSDVREQ</sequence>
<dbReference type="SUPFAM" id="SSF56801">
    <property type="entry name" value="Acetyl-CoA synthetase-like"/>
    <property type="match status" value="1"/>
</dbReference>
<name>A0A423VX71_9PEZI</name>
<gene>
    <name evidence="2" type="ORF">VMCG_07633</name>
</gene>
<evidence type="ECO:0000313" key="3">
    <source>
        <dbReference type="Proteomes" id="UP000283895"/>
    </source>
</evidence>
<dbReference type="PANTHER" id="PTHR33112">
    <property type="entry name" value="DOMAIN PROTEIN, PUTATIVE-RELATED"/>
    <property type="match status" value="1"/>
</dbReference>
<dbReference type="AlphaFoldDB" id="A0A423VX71"/>
<dbReference type="PANTHER" id="PTHR33112:SF10">
    <property type="entry name" value="TOL"/>
    <property type="match status" value="1"/>
</dbReference>
<evidence type="ECO:0000259" key="1">
    <source>
        <dbReference type="Pfam" id="PF06985"/>
    </source>
</evidence>
<dbReference type="Pfam" id="PF06985">
    <property type="entry name" value="HET"/>
    <property type="match status" value="1"/>
</dbReference>
<keyword evidence="3" id="KW-1185">Reference proteome</keyword>
<comment type="caution">
    <text evidence="2">The sequence shown here is derived from an EMBL/GenBank/DDBJ whole genome shotgun (WGS) entry which is preliminary data.</text>
</comment>